<evidence type="ECO:0000256" key="1">
    <source>
        <dbReference type="ARBA" id="ARBA00004429"/>
    </source>
</evidence>
<proteinExistence type="inferred from homology"/>
<organism evidence="11">
    <name type="scientific">hydrothermal vent metagenome</name>
    <dbReference type="NCBI Taxonomy" id="652676"/>
    <lineage>
        <taxon>unclassified sequences</taxon>
        <taxon>metagenomes</taxon>
        <taxon>ecological metagenomes</taxon>
    </lineage>
</organism>
<evidence type="ECO:0000259" key="10">
    <source>
        <dbReference type="Pfam" id="PF00482"/>
    </source>
</evidence>
<feature type="transmembrane region" description="Helical" evidence="9">
    <location>
        <begin position="171"/>
        <end position="193"/>
    </location>
</feature>
<dbReference type="InterPro" id="IPR042094">
    <property type="entry name" value="T2SS_GspF_sf"/>
</dbReference>
<evidence type="ECO:0000256" key="5">
    <source>
        <dbReference type="ARBA" id="ARBA00022519"/>
    </source>
</evidence>
<name>A0A3B1BN23_9ZZZZ</name>
<protein>
    <submittedName>
        <fullName evidence="11">Type IV fimbrial assembly protein PilC</fullName>
    </submittedName>
</protein>
<comment type="similarity">
    <text evidence="2">Belongs to the GSP F family.</text>
</comment>
<evidence type="ECO:0000256" key="6">
    <source>
        <dbReference type="ARBA" id="ARBA00022692"/>
    </source>
</evidence>
<dbReference type="GO" id="GO:0015628">
    <property type="term" value="P:protein secretion by the type II secretion system"/>
    <property type="evidence" value="ECO:0007669"/>
    <property type="project" value="TreeGrafter"/>
</dbReference>
<reference evidence="11" key="1">
    <citation type="submission" date="2018-06" db="EMBL/GenBank/DDBJ databases">
        <authorList>
            <person name="Zhirakovskaya E."/>
        </authorList>
    </citation>
    <scope>NUCLEOTIDE SEQUENCE</scope>
</reference>
<dbReference type="Gene3D" id="1.20.81.30">
    <property type="entry name" value="Type II secretion system (T2SS), domain F"/>
    <property type="match status" value="2"/>
</dbReference>
<dbReference type="InterPro" id="IPR001992">
    <property type="entry name" value="T2SS_GspF/T4SS_PilC_CS"/>
</dbReference>
<dbReference type="AlphaFoldDB" id="A0A3B1BN23"/>
<feature type="transmembrane region" description="Helical" evidence="9">
    <location>
        <begin position="378"/>
        <end position="398"/>
    </location>
</feature>
<dbReference type="PANTHER" id="PTHR30012:SF7">
    <property type="entry name" value="PROTEIN TRANSPORT PROTEIN HOFC HOMOLOG"/>
    <property type="match status" value="1"/>
</dbReference>
<keyword evidence="8 9" id="KW-0472">Membrane</keyword>
<dbReference type="Pfam" id="PF00482">
    <property type="entry name" value="T2SSF"/>
    <property type="match status" value="2"/>
</dbReference>
<evidence type="ECO:0000313" key="11">
    <source>
        <dbReference type="EMBL" id="VAX11990.1"/>
    </source>
</evidence>
<evidence type="ECO:0000256" key="2">
    <source>
        <dbReference type="ARBA" id="ARBA00005745"/>
    </source>
</evidence>
<comment type="subcellular location">
    <subcellularLocation>
        <location evidence="1">Cell inner membrane</location>
        <topology evidence="1">Multi-pass membrane protein</topology>
    </subcellularLocation>
</comment>
<dbReference type="InterPro" id="IPR003004">
    <property type="entry name" value="GspF/PilC"/>
</dbReference>
<evidence type="ECO:0000256" key="7">
    <source>
        <dbReference type="ARBA" id="ARBA00022989"/>
    </source>
</evidence>
<evidence type="ECO:0000256" key="8">
    <source>
        <dbReference type="ARBA" id="ARBA00023136"/>
    </source>
</evidence>
<evidence type="ECO:0000256" key="4">
    <source>
        <dbReference type="ARBA" id="ARBA00022475"/>
    </source>
</evidence>
<feature type="domain" description="Type II secretion system protein GspF" evidence="10">
    <location>
        <begin position="71"/>
        <end position="194"/>
    </location>
</feature>
<dbReference type="FunFam" id="1.20.81.30:FF:000001">
    <property type="entry name" value="Type II secretion system protein F"/>
    <property type="match status" value="2"/>
</dbReference>
<evidence type="ECO:0000256" key="3">
    <source>
        <dbReference type="ARBA" id="ARBA00022448"/>
    </source>
</evidence>
<keyword evidence="7 9" id="KW-1133">Transmembrane helix</keyword>
<keyword evidence="3" id="KW-0813">Transport</keyword>
<sequence>MAEKALKKSTFIWEGKDSKGQIVKGETTSHNLALVKANLRRQGINPTKVKKKSAPLFGGSKKVKASDISIFSRQLATMMSSGVPLVQAFDIIGRGHENKGMQELLSAIKTDIESGSNLSEALKKHPYQFDELFCNLVQAGEHAGILDDILDKVATYKEKTEAIKGKIKKALFYPAAVMIVAFVITAILLIFVIPMFEDLFAGFGADLPAMTKFVIELSKIFQSYWWAIFGSIGLVIYGLLQAKKRSKGFKVFLDKTLLHAPIIGNILRKAAIARYARTLATMFAAGVPLVEAMESVAGAVGNVVYSDAVMRMRDEVSTGTQLNIAMKQANLFPNMVVQMTAIGEEAGSMDTMLSKVADFYEDEVDNAVDSLSSLLEPLIMSILGILIGGLVVAMYMPIFQMGKVVGG</sequence>
<dbReference type="PROSITE" id="PS00874">
    <property type="entry name" value="T2SP_F"/>
    <property type="match status" value="1"/>
</dbReference>
<dbReference type="PRINTS" id="PR00812">
    <property type="entry name" value="BCTERIALGSPF"/>
</dbReference>
<keyword evidence="5" id="KW-0997">Cell inner membrane</keyword>
<gene>
    <name evidence="11" type="ORF">MNBD_GAMMA24-2515</name>
</gene>
<dbReference type="GO" id="GO:0005886">
    <property type="term" value="C:plasma membrane"/>
    <property type="evidence" value="ECO:0007669"/>
    <property type="project" value="UniProtKB-SubCell"/>
</dbReference>
<dbReference type="EMBL" id="UOFZ01000006">
    <property type="protein sequence ID" value="VAX11990.1"/>
    <property type="molecule type" value="Genomic_DNA"/>
</dbReference>
<keyword evidence="6 9" id="KW-0812">Transmembrane</keyword>
<keyword evidence="4" id="KW-1003">Cell membrane</keyword>
<evidence type="ECO:0000256" key="9">
    <source>
        <dbReference type="SAM" id="Phobius"/>
    </source>
</evidence>
<dbReference type="PANTHER" id="PTHR30012">
    <property type="entry name" value="GENERAL SECRETION PATHWAY PROTEIN"/>
    <property type="match status" value="1"/>
</dbReference>
<feature type="transmembrane region" description="Helical" evidence="9">
    <location>
        <begin position="223"/>
        <end position="240"/>
    </location>
</feature>
<dbReference type="InterPro" id="IPR018076">
    <property type="entry name" value="T2SS_GspF_dom"/>
</dbReference>
<accession>A0A3B1BN23</accession>
<feature type="domain" description="Type II secretion system protein GspF" evidence="10">
    <location>
        <begin position="276"/>
        <end position="397"/>
    </location>
</feature>